<dbReference type="InterPro" id="IPR020900">
    <property type="entry name" value="Arg_repress_DNA-bd"/>
</dbReference>
<feature type="domain" description="Arginine repressor DNA-binding" evidence="9">
    <location>
        <begin position="5"/>
        <end position="72"/>
    </location>
</feature>
<dbReference type="GO" id="GO:0006526">
    <property type="term" value="P:L-arginine biosynthetic process"/>
    <property type="evidence" value="ECO:0007669"/>
    <property type="project" value="UniProtKB-UniPathway"/>
</dbReference>
<dbReference type="HAMAP" id="MF_00173">
    <property type="entry name" value="Arg_repressor"/>
    <property type="match status" value="1"/>
</dbReference>
<dbReference type="Gene3D" id="1.10.10.10">
    <property type="entry name" value="Winged helix-like DNA-binding domain superfamily/Winged helix DNA-binding domain"/>
    <property type="match status" value="1"/>
</dbReference>
<comment type="similarity">
    <text evidence="2 8">Belongs to the ArgR family.</text>
</comment>
<keyword evidence="4 8" id="KW-0678">Repressor</keyword>
<dbReference type="GO" id="GO:0051259">
    <property type="term" value="P:protein complex oligomerization"/>
    <property type="evidence" value="ECO:0007669"/>
    <property type="project" value="InterPro"/>
</dbReference>
<dbReference type="RefSeq" id="WP_114128033.1">
    <property type="nucleotide sequence ID" value="NZ_QOUI01000013.1"/>
</dbReference>
<dbReference type="GO" id="GO:0003677">
    <property type="term" value="F:DNA binding"/>
    <property type="evidence" value="ECO:0007669"/>
    <property type="project" value="UniProtKB-KW"/>
</dbReference>
<dbReference type="Pfam" id="PF02863">
    <property type="entry name" value="Arg_repressor_C"/>
    <property type="match status" value="1"/>
</dbReference>
<accession>A0A367YR03</accession>
<protein>
    <recommendedName>
        <fullName evidence="8">Arginine repressor</fullName>
    </recommendedName>
</protein>
<dbReference type="UniPathway" id="UPA00068"/>
<evidence type="ECO:0000259" key="9">
    <source>
        <dbReference type="Pfam" id="PF01316"/>
    </source>
</evidence>
<proteinExistence type="inferred from homology"/>
<keyword evidence="6 8" id="KW-0238">DNA-binding</keyword>
<dbReference type="InterPro" id="IPR020899">
    <property type="entry name" value="Arg_repress_C"/>
</dbReference>
<evidence type="ECO:0000259" key="10">
    <source>
        <dbReference type="Pfam" id="PF02863"/>
    </source>
</evidence>
<evidence type="ECO:0000313" key="11">
    <source>
        <dbReference type="EMBL" id="RCK68220.1"/>
    </source>
</evidence>
<dbReference type="SUPFAM" id="SSF55252">
    <property type="entry name" value="C-terminal domain of arginine repressor"/>
    <property type="match status" value="1"/>
</dbReference>
<keyword evidence="7 8" id="KW-0804">Transcription</keyword>
<name>A0A367YR03_9ACTN</name>
<gene>
    <name evidence="8" type="primary">argR</name>
    <name evidence="11" type="ORF">DT076_17755</name>
</gene>
<dbReference type="InterPro" id="IPR001669">
    <property type="entry name" value="Arg_repress"/>
</dbReference>
<evidence type="ECO:0000256" key="7">
    <source>
        <dbReference type="ARBA" id="ARBA00023163"/>
    </source>
</evidence>
<dbReference type="GO" id="GO:0005737">
    <property type="term" value="C:cytoplasm"/>
    <property type="evidence" value="ECO:0007669"/>
    <property type="project" value="UniProtKB-SubCell"/>
</dbReference>
<comment type="subcellular location">
    <subcellularLocation>
        <location evidence="1 8">Cytoplasm</location>
    </subcellularLocation>
</comment>
<evidence type="ECO:0000256" key="8">
    <source>
        <dbReference type="HAMAP-Rule" id="MF_00173"/>
    </source>
</evidence>
<keyword evidence="8" id="KW-0055">Arginine biosynthesis</keyword>
<dbReference type="NCBIfam" id="NF002880">
    <property type="entry name" value="PRK03341.1"/>
    <property type="match status" value="1"/>
</dbReference>
<organism evidence="11 12">
    <name type="scientific">Desertihabitans brevis</name>
    <dbReference type="NCBI Taxonomy" id="2268447"/>
    <lineage>
        <taxon>Bacteria</taxon>
        <taxon>Bacillati</taxon>
        <taxon>Actinomycetota</taxon>
        <taxon>Actinomycetes</taxon>
        <taxon>Propionibacteriales</taxon>
        <taxon>Propionibacteriaceae</taxon>
        <taxon>Desertihabitans</taxon>
    </lineage>
</organism>
<comment type="function">
    <text evidence="8">Regulates arginine biosynthesis genes.</text>
</comment>
<keyword evidence="8" id="KW-0028">Amino-acid biosynthesis</keyword>
<evidence type="ECO:0000256" key="5">
    <source>
        <dbReference type="ARBA" id="ARBA00023015"/>
    </source>
</evidence>
<comment type="caution">
    <text evidence="11">The sequence shown here is derived from an EMBL/GenBank/DDBJ whole genome shotgun (WGS) entry which is preliminary data.</text>
</comment>
<dbReference type="Proteomes" id="UP000252770">
    <property type="component" value="Unassembled WGS sequence"/>
</dbReference>
<dbReference type="InterPro" id="IPR036251">
    <property type="entry name" value="Arg_repress_C_sf"/>
</dbReference>
<dbReference type="PANTHER" id="PTHR34471">
    <property type="entry name" value="ARGININE REPRESSOR"/>
    <property type="match status" value="1"/>
</dbReference>
<dbReference type="EMBL" id="QOUI01000013">
    <property type="protein sequence ID" value="RCK68220.1"/>
    <property type="molecule type" value="Genomic_DNA"/>
</dbReference>
<dbReference type="Gene3D" id="3.30.1360.40">
    <property type="match status" value="1"/>
</dbReference>
<dbReference type="SUPFAM" id="SSF46785">
    <property type="entry name" value="Winged helix' DNA-binding domain"/>
    <property type="match status" value="1"/>
</dbReference>
<dbReference type="GO" id="GO:0034618">
    <property type="term" value="F:arginine binding"/>
    <property type="evidence" value="ECO:0007669"/>
    <property type="project" value="InterPro"/>
</dbReference>
<dbReference type="InterPro" id="IPR036390">
    <property type="entry name" value="WH_DNA-bd_sf"/>
</dbReference>
<dbReference type="PRINTS" id="PR01467">
    <property type="entry name" value="ARGREPRESSOR"/>
</dbReference>
<dbReference type="AlphaFoldDB" id="A0A367YR03"/>
<keyword evidence="5 8" id="KW-0805">Transcription regulation</keyword>
<dbReference type="PANTHER" id="PTHR34471:SF1">
    <property type="entry name" value="ARGININE REPRESSOR"/>
    <property type="match status" value="1"/>
</dbReference>
<keyword evidence="3 8" id="KW-0963">Cytoplasm</keyword>
<dbReference type="GO" id="GO:0003700">
    <property type="term" value="F:DNA-binding transcription factor activity"/>
    <property type="evidence" value="ECO:0007669"/>
    <property type="project" value="UniProtKB-UniRule"/>
</dbReference>
<feature type="domain" description="Arginine repressor C-terminal" evidence="10">
    <location>
        <begin position="93"/>
        <end position="156"/>
    </location>
</feature>
<evidence type="ECO:0000313" key="12">
    <source>
        <dbReference type="Proteomes" id="UP000252770"/>
    </source>
</evidence>
<evidence type="ECO:0000256" key="2">
    <source>
        <dbReference type="ARBA" id="ARBA00008316"/>
    </source>
</evidence>
<sequence length="165" mass="17165">MNRPITRAARHARIIELIEAGGVTSQAQLADRLAADQMAVSQGTLSRDLVEIGAVRVRTGDGLVYRVPSEGERAIPASETETADARLARLCGEVLISAEGSANLAVLRTPPGAAQYFASAIDHAAWAQVLGTIAGDDTVMVISREPDGGPDLAAQLLGLTTGRVP</sequence>
<keyword evidence="12" id="KW-1185">Reference proteome</keyword>
<evidence type="ECO:0000256" key="3">
    <source>
        <dbReference type="ARBA" id="ARBA00022490"/>
    </source>
</evidence>
<reference evidence="11 12" key="1">
    <citation type="submission" date="2018-07" db="EMBL/GenBank/DDBJ databases">
        <title>Desertimonas flava gen. nov. sp. nov.</title>
        <authorList>
            <person name="Liu S."/>
        </authorList>
    </citation>
    <scope>NUCLEOTIDE SEQUENCE [LARGE SCALE GENOMIC DNA]</scope>
    <source>
        <strain evidence="11 12">16Sb5-5</strain>
    </source>
</reference>
<dbReference type="Pfam" id="PF01316">
    <property type="entry name" value="Arg_repressor"/>
    <property type="match status" value="1"/>
</dbReference>
<comment type="pathway">
    <text evidence="8">Amino-acid biosynthesis; L-arginine biosynthesis [regulation].</text>
</comment>
<evidence type="ECO:0000256" key="1">
    <source>
        <dbReference type="ARBA" id="ARBA00004496"/>
    </source>
</evidence>
<dbReference type="GO" id="GO:1900079">
    <property type="term" value="P:regulation of arginine biosynthetic process"/>
    <property type="evidence" value="ECO:0007669"/>
    <property type="project" value="UniProtKB-UniRule"/>
</dbReference>
<evidence type="ECO:0000256" key="6">
    <source>
        <dbReference type="ARBA" id="ARBA00023125"/>
    </source>
</evidence>
<dbReference type="InterPro" id="IPR036388">
    <property type="entry name" value="WH-like_DNA-bd_sf"/>
</dbReference>
<evidence type="ECO:0000256" key="4">
    <source>
        <dbReference type="ARBA" id="ARBA00022491"/>
    </source>
</evidence>